<evidence type="ECO:0000313" key="6">
    <source>
        <dbReference type="Proteomes" id="UP000247459"/>
    </source>
</evidence>
<keyword evidence="3" id="KW-0325">Glycoprotein</keyword>
<reference evidence="5 6" key="1">
    <citation type="submission" date="2018-01" db="EMBL/GenBank/DDBJ databases">
        <title>Genome sequence of the PGP bacterium Paenibacillus illinoisensis E3.</title>
        <authorList>
            <person name="Rolli E."/>
            <person name="Marasco R."/>
            <person name="Bessem C."/>
            <person name="Michoud G."/>
            <person name="Gaiarsa S."/>
            <person name="Borin S."/>
            <person name="Daffonchio D."/>
        </authorList>
    </citation>
    <scope>NUCLEOTIDE SEQUENCE [LARGE SCALE GENOMIC DNA]</scope>
    <source>
        <strain evidence="5 6">E3</strain>
    </source>
</reference>
<dbReference type="Proteomes" id="UP000247459">
    <property type="component" value="Unassembled WGS sequence"/>
</dbReference>
<gene>
    <name evidence="5" type="ORF">PIL02S_06867</name>
</gene>
<dbReference type="PANTHER" id="PTHR20961">
    <property type="entry name" value="GLYCOSYLTRANSFERASE"/>
    <property type="match status" value="1"/>
</dbReference>
<protein>
    <submittedName>
        <fullName evidence="5">Tetratricopeptide TPR 2</fullName>
    </submittedName>
</protein>
<evidence type="ECO:0000256" key="2">
    <source>
        <dbReference type="ARBA" id="ARBA00022679"/>
    </source>
</evidence>
<dbReference type="AlphaFoldDB" id="A0A2W0BZM4"/>
<proteinExistence type="predicted"/>
<dbReference type="EMBL" id="PRLG01000039">
    <property type="protein sequence ID" value="PYY25273.1"/>
    <property type="molecule type" value="Genomic_DNA"/>
</dbReference>
<keyword evidence="2" id="KW-0808">Transferase</keyword>
<accession>A0A2W0BZM4</accession>
<evidence type="ECO:0000313" key="5">
    <source>
        <dbReference type="EMBL" id="PYY25273.1"/>
    </source>
</evidence>
<dbReference type="RefSeq" id="WP_110823110.1">
    <property type="nucleotide sequence ID" value="NZ_PRLG01000039.1"/>
</dbReference>
<dbReference type="InterPro" id="IPR049625">
    <property type="entry name" value="Glyco_transf_61_cat"/>
</dbReference>
<name>A0A2W0BZM4_9BACL</name>
<dbReference type="InterPro" id="IPR007657">
    <property type="entry name" value="Glycosyltransferase_61"/>
</dbReference>
<feature type="domain" description="Glycosyltransferase 61 catalytic" evidence="4">
    <location>
        <begin position="148"/>
        <end position="319"/>
    </location>
</feature>
<evidence type="ECO:0000256" key="1">
    <source>
        <dbReference type="ARBA" id="ARBA00022676"/>
    </source>
</evidence>
<evidence type="ECO:0000259" key="4">
    <source>
        <dbReference type="Pfam" id="PF04577"/>
    </source>
</evidence>
<organism evidence="5 6">
    <name type="scientific">Paenibacillus illinoisensis</name>
    <dbReference type="NCBI Taxonomy" id="59845"/>
    <lineage>
        <taxon>Bacteria</taxon>
        <taxon>Bacillati</taxon>
        <taxon>Bacillota</taxon>
        <taxon>Bacilli</taxon>
        <taxon>Bacillales</taxon>
        <taxon>Paenibacillaceae</taxon>
        <taxon>Paenibacillus</taxon>
    </lineage>
</organism>
<dbReference type="GO" id="GO:0016757">
    <property type="term" value="F:glycosyltransferase activity"/>
    <property type="evidence" value="ECO:0007669"/>
    <property type="project" value="UniProtKB-KW"/>
</dbReference>
<sequence length="384" mass="43678">MNDICNNAKSTHTNSDKSGFYRDIWEWKASISSVSDDKVSPFDLGEAAKYEIPKTLETEIHRYLMPYSVHPEGGYVAYISNGRVWGTSGSVLTSDEKLIFDLSPEYDGRLNRMLTLEEHPALYRSKIQEQHYLRGTSAVLTFCGSHNYFHWLYDVLPRLGMLQILNVPFQSLIMNPNPYATFVEETLLMFGVSESCVIRTGDNREIQADRLVVPSLMMNSHYPPWATSVLRMFMLPGRDTTLHSPERIFISRSKASARRIANEGEVIRLLEAYGFVSVCLEDWSIAQQVQLFASSKAIVSPHGAGLANLAFCMKGTLVVEIFHIRHVVPTYWMISNHNKLDYYMMYGQDDGTSPDRFSGLEDFTVDLNRLEQTIRIAGLNKLDT</sequence>
<dbReference type="Pfam" id="PF04577">
    <property type="entry name" value="Glyco_transf_61"/>
    <property type="match status" value="1"/>
</dbReference>
<keyword evidence="1" id="KW-0328">Glycosyltransferase</keyword>
<dbReference type="OrthoDB" id="182122at2"/>
<comment type="caution">
    <text evidence="5">The sequence shown here is derived from an EMBL/GenBank/DDBJ whole genome shotgun (WGS) entry which is preliminary data.</text>
</comment>
<evidence type="ECO:0000256" key="3">
    <source>
        <dbReference type="ARBA" id="ARBA00023180"/>
    </source>
</evidence>